<name>A0ABR3FNT1_9AGAR</name>
<evidence type="ECO:0000256" key="2">
    <source>
        <dbReference type="ARBA" id="ARBA00022801"/>
    </source>
</evidence>
<feature type="signal peptide" evidence="3">
    <location>
        <begin position="1"/>
        <end position="23"/>
    </location>
</feature>
<evidence type="ECO:0000313" key="6">
    <source>
        <dbReference type="Proteomes" id="UP001465976"/>
    </source>
</evidence>
<dbReference type="InterPro" id="IPR013595">
    <property type="entry name" value="Pept_S33_TAP-like_C"/>
</dbReference>
<organism evidence="5 6">
    <name type="scientific">Marasmius crinis-equi</name>
    <dbReference type="NCBI Taxonomy" id="585013"/>
    <lineage>
        <taxon>Eukaryota</taxon>
        <taxon>Fungi</taxon>
        <taxon>Dikarya</taxon>
        <taxon>Basidiomycota</taxon>
        <taxon>Agaricomycotina</taxon>
        <taxon>Agaricomycetes</taxon>
        <taxon>Agaricomycetidae</taxon>
        <taxon>Agaricales</taxon>
        <taxon>Marasmiineae</taxon>
        <taxon>Marasmiaceae</taxon>
        <taxon>Marasmius</taxon>
    </lineage>
</organism>
<dbReference type="SUPFAM" id="SSF53474">
    <property type="entry name" value="alpha/beta-Hydrolases"/>
    <property type="match status" value="1"/>
</dbReference>
<gene>
    <name evidence="5" type="ORF">V5O48_005232</name>
</gene>
<dbReference type="InterPro" id="IPR029058">
    <property type="entry name" value="AB_hydrolase_fold"/>
</dbReference>
<reference evidence="5 6" key="1">
    <citation type="submission" date="2024-02" db="EMBL/GenBank/DDBJ databases">
        <title>A draft genome for the cacao thread blight pathogen Marasmius crinis-equi.</title>
        <authorList>
            <person name="Cohen S.P."/>
            <person name="Baruah I.K."/>
            <person name="Amoako-Attah I."/>
            <person name="Bukari Y."/>
            <person name="Meinhardt L.W."/>
            <person name="Bailey B.A."/>
        </authorList>
    </citation>
    <scope>NUCLEOTIDE SEQUENCE [LARGE SCALE GENOMIC DNA]</scope>
    <source>
        <strain evidence="5 6">GH-76</strain>
    </source>
</reference>
<evidence type="ECO:0000313" key="5">
    <source>
        <dbReference type="EMBL" id="KAL0576742.1"/>
    </source>
</evidence>
<accession>A0ABR3FNT1</accession>
<dbReference type="InterPro" id="IPR051601">
    <property type="entry name" value="Serine_prot/Carboxylest_S33"/>
</dbReference>
<evidence type="ECO:0000256" key="1">
    <source>
        <dbReference type="ARBA" id="ARBA00010088"/>
    </source>
</evidence>
<dbReference type="PROSITE" id="PS51257">
    <property type="entry name" value="PROKAR_LIPOPROTEIN"/>
    <property type="match status" value="1"/>
</dbReference>
<proteinExistence type="inferred from homology"/>
<keyword evidence="6" id="KW-1185">Reference proteome</keyword>
<keyword evidence="3" id="KW-0732">Signal</keyword>
<evidence type="ECO:0000259" key="4">
    <source>
        <dbReference type="Pfam" id="PF08386"/>
    </source>
</evidence>
<sequence>MSRENDPKRAFFVVACLLTSACATTNCKDANNLFNRDTDATQAWNDSSWNTIQPSKDLNWVECYPGGFQCSRLQVPLNYSEPEGEFATLALVRLPANVSVDSPDYRGPILFNPGGPGGSGVDQIVGDGPVYHTLFPQFDILGFDPRDRVLGLHRVNELNHSTETVESFWGYSKLMGESAYEQNGDVLGYMNTENVARDMLSIVVAHGREKLQYWGVSYGSVLGSTFAALFPDKVERLIIDGVPDVEDDYYTTQWLTSVTDTDNTLQWFFRSCNEAGPDLCAFYESSVEAIASRFNALEASLINAPIPVRTNFSSGLLDYARLRTTLITTLNRPFFYWPTLAVGLAEAERGNGTTIYSVFDGPTFECDCDPSLHEFEAHAEAQVAYFCNDGDPVPPGLDEARRHYKEITELSSFGSIWASFRISCNGWSSSIPKAQFRGPIAANTSFPLLVIGATADPATPLASARKVAKNFPGSVVLQQDSPGHPSTSAPSICTFRAVQDYFVNGTLPKEGTVCPMDGSPFDPPTTGASGNATIKRDLIDRGDTDHTYSLLQDLARARKAHLISPLRA</sequence>
<keyword evidence="2" id="KW-0378">Hydrolase</keyword>
<evidence type="ECO:0000256" key="3">
    <source>
        <dbReference type="SAM" id="SignalP"/>
    </source>
</evidence>
<comment type="caution">
    <text evidence="5">The sequence shown here is derived from an EMBL/GenBank/DDBJ whole genome shotgun (WGS) entry which is preliminary data.</text>
</comment>
<protein>
    <recommendedName>
        <fullName evidence="4">Peptidase S33 tripeptidyl aminopeptidase-like C-terminal domain-containing protein</fullName>
    </recommendedName>
</protein>
<feature type="domain" description="Peptidase S33 tripeptidyl aminopeptidase-like C-terminal" evidence="4">
    <location>
        <begin position="413"/>
        <end position="514"/>
    </location>
</feature>
<dbReference type="PANTHER" id="PTHR43248:SF25">
    <property type="entry name" value="AB HYDROLASE-1 DOMAIN-CONTAINING PROTEIN-RELATED"/>
    <property type="match status" value="1"/>
</dbReference>
<comment type="similarity">
    <text evidence="1">Belongs to the peptidase S33 family.</text>
</comment>
<dbReference type="Gene3D" id="3.40.50.1820">
    <property type="entry name" value="alpha/beta hydrolase"/>
    <property type="match status" value="1"/>
</dbReference>
<dbReference type="PANTHER" id="PTHR43248">
    <property type="entry name" value="2-SUCCINYL-6-HYDROXY-2,4-CYCLOHEXADIENE-1-CARBOXYLATE SYNTHASE"/>
    <property type="match status" value="1"/>
</dbReference>
<feature type="chain" id="PRO_5046460214" description="Peptidase S33 tripeptidyl aminopeptidase-like C-terminal domain-containing protein" evidence="3">
    <location>
        <begin position="24"/>
        <end position="568"/>
    </location>
</feature>
<dbReference type="Pfam" id="PF08386">
    <property type="entry name" value="Abhydrolase_4"/>
    <property type="match status" value="1"/>
</dbReference>
<dbReference type="EMBL" id="JBAHYK010000202">
    <property type="protein sequence ID" value="KAL0576742.1"/>
    <property type="molecule type" value="Genomic_DNA"/>
</dbReference>
<dbReference type="Proteomes" id="UP001465976">
    <property type="component" value="Unassembled WGS sequence"/>
</dbReference>